<sequence length="1209" mass="139499">MSIDSHHTEELDLEYAEPPNHISSISNTVEYSRHSLSTLPEAPSLISVRCRSHVNGSENGHTEEDKKSVEELEIMDGSEENLHRRSVNLKTSRSPKTGDRSRNSANYIQSRSPYNDSTLSDSIGSRRKANYDRSARRHDWLIARNGYPSYNNSPIDYWTLPRTQEIFRRNFDHPDTLYQTPGGILYPRKSHGHRSSRKPHKHRHNKEDRLVEQHLTRKQLDSGRKDVERDSLDLNSAEIPHRSELKVYFRFSKGTLSDRSGLDYLQNEPLLEALQAQCRGWLARKAFDRLLDQHEAVRIIQRNAERLFNPWIRLMLALRPLLKSHRTEEELLFLRSELERYKTLVKMLRFENAEYQAKVANLLQLIEQINTKGSSSTVVNTLVQQISEALTKNQEFWQEMASKNQALQSTTLQRPTTFTSAEGSSSYMPPSPLTQLRQDADFYRNQVEMLKEEADEQQHRSSEHFQGQVSVLSDRVEHLQHLLAMESSKVQRLSSELEEMNNTIAEAKTYERNLEHMVSQLSKQLDQRTRARDSSLTPETPPPLVSKLPPDGEKEGGDTASTNQDLEKQLNSYRQLIAQLRTYLASNPKAMSVLSNSPFQPGAYLSVDPVLSSSFYTQPGSPMREDRSLGGDLTPRSNTTHEVAELKRQLTVAERNLMETGEKIKHEIEDRETLENENMQLHNRVAALDRQLRRTQDEFDEAMTRRDLVHQRKLKELTEQLEEELRKNSQMSEQNKELERELTELRNMAEPDEENVNDQWESMRSKLRSDVTQYKRALEILQDEFDQFRRENDPQAAQQQLTERDEKINLLEREKQQWRLEMEVLQVKLQNATSILEDTENRLKQATRERTTHLHRITQLESERDDAIREAANIAGRASAEKENAAAKMREFEELRIERDGLRRELTDLKQTLAGCTAENAAEKRQLQARLREMEGHHEVRISDFKAELERTREEMERLQIELQTLQTSELEQKAANQQSRWKINELDDQLSHSLRRIGVLERRNTDLEAELVRANADLSASREAASLRKAARARIADEWYQAGGTETGEDSEDDRNHSLMSSKSKQDYGTEHIGEDFMIAPRMRRTRLTESARLSSIYRSNPAIFRPLGNDARPQSLTDRRSYNRGSANMLDRIDSVNGTPNKSGTAQRQQTPFTTTKITPTPTPTLTNTNSNSDDDKAVKSEVDASKDGTPTNKTEPESDAIEDDEA</sequence>
<feature type="compositionally biased region" description="Basic and acidic residues" evidence="2">
    <location>
        <begin position="1"/>
        <end position="10"/>
    </location>
</feature>
<dbReference type="Gene3D" id="4.10.270.10">
    <property type="entry name" value="Myosin, subunit A"/>
    <property type="match status" value="1"/>
</dbReference>
<evidence type="ECO:0000313" key="3">
    <source>
        <dbReference type="EMBL" id="KAF7259341.1"/>
    </source>
</evidence>
<feature type="region of interest" description="Disordered" evidence="2">
    <location>
        <begin position="1105"/>
        <end position="1209"/>
    </location>
</feature>
<keyword evidence="4" id="KW-1185">Reference proteome</keyword>
<evidence type="ECO:0000256" key="2">
    <source>
        <dbReference type="SAM" id="MobiDB-lite"/>
    </source>
</evidence>
<feature type="compositionally biased region" description="Polar residues" evidence="2">
    <location>
        <begin position="103"/>
        <end position="123"/>
    </location>
</feature>
<feature type="coiled-coil region" evidence="1">
    <location>
        <begin position="433"/>
        <end position="520"/>
    </location>
</feature>
<evidence type="ECO:0000256" key="1">
    <source>
        <dbReference type="SAM" id="Coils"/>
    </source>
</evidence>
<gene>
    <name evidence="3" type="ORF">EG68_03114</name>
</gene>
<comment type="caution">
    <text evidence="3">The sequence shown here is derived from an EMBL/GenBank/DDBJ whole genome shotgun (WGS) entry which is preliminary data.</text>
</comment>
<reference evidence="3" key="1">
    <citation type="submission" date="2019-07" db="EMBL/GenBank/DDBJ databases">
        <title>Annotation for the trematode Paragonimus miyazaki's.</title>
        <authorList>
            <person name="Choi Y.-J."/>
        </authorList>
    </citation>
    <scope>NUCLEOTIDE SEQUENCE</scope>
    <source>
        <strain evidence="3">Japan</strain>
    </source>
</reference>
<dbReference type="PANTHER" id="PTHR23159:SF60">
    <property type="entry name" value="SPINDLE ASSEMBLY ABNORMAL PROTEIN 4"/>
    <property type="match status" value="1"/>
</dbReference>
<dbReference type="PROSITE" id="PS50096">
    <property type="entry name" value="IQ"/>
    <property type="match status" value="1"/>
</dbReference>
<feature type="compositionally biased region" description="Acidic residues" evidence="2">
    <location>
        <begin position="1200"/>
        <end position="1209"/>
    </location>
</feature>
<organism evidence="3 4">
    <name type="scientific">Paragonimus skrjabini miyazakii</name>
    <dbReference type="NCBI Taxonomy" id="59628"/>
    <lineage>
        <taxon>Eukaryota</taxon>
        <taxon>Metazoa</taxon>
        <taxon>Spiralia</taxon>
        <taxon>Lophotrochozoa</taxon>
        <taxon>Platyhelminthes</taxon>
        <taxon>Trematoda</taxon>
        <taxon>Digenea</taxon>
        <taxon>Plagiorchiida</taxon>
        <taxon>Troglotremata</taxon>
        <taxon>Troglotrematidae</taxon>
        <taxon>Paragonimus</taxon>
    </lineage>
</organism>
<name>A0A8S9Z2F8_9TREM</name>
<dbReference type="PANTHER" id="PTHR23159">
    <property type="entry name" value="CENTROSOMAL PROTEIN 2"/>
    <property type="match status" value="1"/>
</dbReference>
<dbReference type="Proteomes" id="UP000822476">
    <property type="component" value="Unassembled WGS sequence"/>
</dbReference>
<dbReference type="EMBL" id="JTDE01001247">
    <property type="protein sequence ID" value="KAF7259341.1"/>
    <property type="molecule type" value="Genomic_DNA"/>
</dbReference>
<feature type="region of interest" description="Disordered" evidence="2">
    <location>
        <begin position="1043"/>
        <end position="1074"/>
    </location>
</feature>
<feature type="region of interest" description="Disordered" evidence="2">
    <location>
        <begin position="181"/>
        <end position="229"/>
    </location>
</feature>
<dbReference type="OrthoDB" id="2505895at2759"/>
<feature type="compositionally biased region" description="Basic and acidic residues" evidence="2">
    <location>
        <begin position="1176"/>
        <end position="1189"/>
    </location>
</feature>
<accession>A0A8S9Z2F8</accession>
<feature type="compositionally biased region" description="Basic and acidic residues" evidence="2">
    <location>
        <begin position="1065"/>
        <end position="1074"/>
    </location>
</feature>
<evidence type="ECO:0000313" key="4">
    <source>
        <dbReference type="Proteomes" id="UP000822476"/>
    </source>
</evidence>
<feature type="coiled-coil region" evidence="1">
    <location>
        <begin position="998"/>
        <end position="1025"/>
    </location>
</feature>
<feature type="region of interest" description="Disordered" evidence="2">
    <location>
        <begin position="76"/>
        <end position="131"/>
    </location>
</feature>
<keyword evidence="1" id="KW-0175">Coiled coil</keyword>
<feature type="region of interest" description="Disordered" evidence="2">
    <location>
        <begin position="1"/>
        <end position="20"/>
    </location>
</feature>
<dbReference type="AlphaFoldDB" id="A0A8S9Z2F8"/>
<feature type="coiled-coil region" evidence="1">
    <location>
        <begin position="338"/>
        <end position="372"/>
    </location>
</feature>
<feature type="compositionally biased region" description="Polar residues" evidence="2">
    <location>
        <begin position="1138"/>
        <end position="1152"/>
    </location>
</feature>
<protein>
    <submittedName>
        <fullName evidence="3">Myosin-2</fullName>
    </submittedName>
</protein>
<feature type="region of interest" description="Disordered" evidence="2">
    <location>
        <begin position="618"/>
        <end position="642"/>
    </location>
</feature>
<feature type="compositionally biased region" description="Basic residues" evidence="2">
    <location>
        <begin position="188"/>
        <end position="204"/>
    </location>
</feature>
<proteinExistence type="predicted"/>
<feature type="region of interest" description="Disordered" evidence="2">
    <location>
        <begin position="520"/>
        <end position="565"/>
    </location>
</feature>
<feature type="compositionally biased region" description="Basic and acidic residues" evidence="2">
    <location>
        <begin position="205"/>
        <end position="229"/>
    </location>
</feature>
<feature type="region of interest" description="Disordered" evidence="2">
    <location>
        <begin position="408"/>
        <end position="432"/>
    </location>
</feature>
<feature type="compositionally biased region" description="Low complexity" evidence="2">
    <location>
        <begin position="1153"/>
        <end position="1171"/>
    </location>
</feature>